<evidence type="ECO:0000256" key="1">
    <source>
        <dbReference type="ARBA" id="ARBA00004173"/>
    </source>
</evidence>
<dbReference type="AlphaFoldDB" id="A0A1B8GNI0"/>
<reference evidence="7 8" key="1">
    <citation type="submission" date="2016-03" db="EMBL/GenBank/DDBJ databases">
        <title>Comparative genomics of Pseudogymnoascus destructans, the fungus causing white-nose syndrome of bats.</title>
        <authorList>
            <person name="Palmer J.M."/>
            <person name="Drees K.P."/>
            <person name="Foster J.T."/>
            <person name="Lindner D.L."/>
        </authorList>
    </citation>
    <scope>NUCLEOTIDE SEQUENCE [LARGE SCALE GENOMIC DNA]</scope>
    <source>
        <strain evidence="7 8">UAMH 10579</strain>
    </source>
</reference>
<feature type="region of interest" description="Disordered" evidence="5">
    <location>
        <begin position="193"/>
        <end position="214"/>
    </location>
</feature>
<dbReference type="GeneID" id="28837806"/>
<evidence type="ECO:0000256" key="5">
    <source>
        <dbReference type="SAM" id="MobiDB-lite"/>
    </source>
</evidence>
<proteinExistence type="inferred from homology"/>
<dbReference type="Pfam" id="PF09597">
    <property type="entry name" value="SAM_Ribosomal_mS41"/>
    <property type="match status" value="1"/>
</dbReference>
<accession>A0A1B8GNI0</accession>
<dbReference type="Proteomes" id="UP000091956">
    <property type="component" value="Unassembled WGS sequence"/>
</dbReference>
<dbReference type="EMBL" id="KV460222">
    <property type="protein sequence ID" value="OBT97358.1"/>
    <property type="molecule type" value="Genomic_DNA"/>
</dbReference>
<name>A0A1B8GNI0_9PEZI</name>
<dbReference type="InterPro" id="IPR019083">
    <property type="entry name" value="SAM_Ribosomal_mS41"/>
</dbReference>
<dbReference type="PANTHER" id="PTHR28235:SF1">
    <property type="entry name" value="SMALL RIBOSOMAL SUBUNIT PROTEIN MS41"/>
    <property type="match status" value="1"/>
</dbReference>
<reference evidence="8" key="2">
    <citation type="journal article" date="2018" name="Nat. Commun.">
        <title>Extreme sensitivity to ultraviolet light in the fungal pathogen causing white-nose syndrome of bats.</title>
        <authorList>
            <person name="Palmer J.M."/>
            <person name="Drees K.P."/>
            <person name="Foster J.T."/>
            <person name="Lindner D.L."/>
        </authorList>
    </citation>
    <scope>NUCLEOTIDE SEQUENCE [LARGE SCALE GENOMIC DNA]</scope>
    <source>
        <strain evidence="8">UAMH 10579</strain>
    </source>
</reference>
<evidence type="ECO:0000256" key="2">
    <source>
        <dbReference type="ARBA" id="ARBA00010492"/>
    </source>
</evidence>
<evidence type="ECO:0000256" key="4">
    <source>
        <dbReference type="ARBA" id="ARBA00035129"/>
    </source>
</evidence>
<evidence type="ECO:0000259" key="6">
    <source>
        <dbReference type="SMART" id="SM01238"/>
    </source>
</evidence>
<dbReference type="InterPro" id="IPR039603">
    <property type="entry name" value="Ribosomal_mS41"/>
</dbReference>
<dbReference type="GO" id="GO:0005739">
    <property type="term" value="C:mitochondrion"/>
    <property type="evidence" value="ECO:0007669"/>
    <property type="project" value="UniProtKB-SubCell"/>
</dbReference>
<keyword evidence="8" id="KW-1185">Reference proteome</keyword>
<comment type="similarity">
    <text evidence="2">Belongs to the mitochondrion-specific ribosomal protein mS41 family.</text>
</comment>
<dbReference type="RefSeq" id="XP_018131091.1">
    <property type="nucleotide sequence ID" value="XM_018273894.2"/>
</dbReference>
<gene>
    <name evidence="7" type="ORF">VE01_04420</name>
</gene>
<organism evidence="7 8">
    <name type="scientific">Pseudogymnoascus verrucosus</name>
    <dbReference type="NCBI Taxonomy" id="342668"/>
    <lineage>
        <taxon>Eukaryota</taxon>
        <taxon>Fungi</taxon>
        <taxon>Dikarya</taxon>
        <taxon>Ascomycota</taxon>
        <taxon>Pezizomycotina</taxon>
        <taxon>Leotiomycetes</taxon>
        <taxon>Thelebolales</taxon>
        <taxon>Thelebolaceae</taxon>
        <taxon>Pseudogymnoascus</taxon>
    </lineage>
</organism>
<dbReference type="OrthoDB" id="18595at2759"/>
<dbReference type="SMART" id="SM01238">
    <property type="entry name" value="IGR"/>
    <property type="match status" value="1"/>
</dbReference>
<dbReference type="STRING" id="342668.A0A1B8GNI0"/>
<evidence type="ECO:0000313" key="8">
    <source>
        <dbReference type="Proteomes" id="UP000091956"/>
    </source>
</evidence>
<protein>
    <recommendedName>
        <fullName evidence="4">Small ribosomal subunit protein mS41</fullName>
    </recommendedName>
</protein>
<evidence type="ECO:0000313" key="7">
    <source>
        <dbReference type="EMBL" id="OBT97358.1"/>
    </source>
</evidence>
<comment type="subcellular location">
    <subcellularLocation>
        <location evidence="1">Mitochondrion</location>
    </subcellularLocation>
</comment>
<feature type="domain" description="Small ribosomal subunit protein mS41 SAM" evidence="6">
    <location>
        <begin position="45"/>
        <end position="101"/>
    </location>
</feature>
<sequence>MFARPAHRATTSLLTTTTKPSLTRALHARIPQQPIPEPTPFVPDAPTFLSLIGRNLSQHASKIPTWESLFRLTSPQLRDLGVEPARARRYLLAWRERFRRGEYGPGGDAKVVEDGIARLRVVEVEGGPAVGTATRTAGMKRVAVNGGEEIKGVRVRGAQRVVGSHVLPVKGGAQIKAAEGLWEIRRGRKIDGGERRRAEVRSKRRAAERKDARK</sequence>
<evidence type="ECO:0000256" key="3">
    <source>
        <dbReference type="ARBA" id="ARBA00023128"/>
    </source>
</evidence>
<keyword evidence="3" id="KW-0496">Mitochondrion</keyword>
<dbReference type="PANTHER" id="PTHR28235">
    <property type="entry name" value="PROTEIN FYV4, MITOCHONDRIAL"/>
    <property type="match status" value="1"/>
</dbReference>